<dbReference type="RefSeq" id="WP_126445330.1">
    <property type="nucleotide sequence ID" value="NZ_CP034549.1"/>
</dbReference>
<feature type="transmembrane region" description="Helical" evidence="1">
    <location>
        <begin position="35"/>
        <end position="56"/>
    </location>
</feature>
<keyword evidence="1" id="KW-1133">Transmembrane helix</keyword>
<keyword evidence="1" id="KW-0472">Membrane</keyword>
<accession>A0A3S9MVM2</accession>
<gene>
    <name evidence="2" type="ORF">EJ995_02610</name>
</gene>
<dbReference type="KEGG" id="noj:EJ995_02610"/>
<protein>
    <submittedName>
        <fullName evidence="2">Uncharacterized protein</fullName>
    </submittedName>
</protein>
<proteinExistence type="predicted"/>
<evidence type="ECO:0000313" key="2">
    <source>
        <dbReference type="EMBL" id="AZQ43177.1"/>
    </source>
</evidence>
<organism evidence="2 3">
    <name type="scientific">Nonlabens ponticola</name>
    <dbReference type="NCBI Taxonomy" id="2496866"/>
    <lineage>
        <taxon>Bacteria</taxon>
        <taxon>Pseudomonadati</taxon>
        <taxon>Bacteroidota</taxon>
        <taxon>Flavobacteriia</taxon>
        <taxon>Flavobacteriales</taxon>
        <taxon>Flavobacteriaceae</taxon>
        <taxon>Nonlabens</taxon>
    </lineage>
</organism>
<name>A0A3S9MVM2_9FLAO</name>
<dbReference type="AlphaFoldDB" id="A0A3S9MVM2"/>
<evidence type="ECO:0000256" key="1">
    <source>
        <dbReference type="SAM" id="Phobius"/>
    </source>
</evidence>
<keyword evidence="1" id="KW-0812">Transmembrane</keyword>
<evidence type="ECO:0000313" key="3">
    <source>
        <dbReference type="Proteomes" id="UP000279600"/>
    </source>
</evidence>
<keyword evidence="3" id="KW-1185">Reference proteome</keyword>
<dbReference type="Proteomes" id="UP000279600">
    <property type="component" value="Chromosome"/>
</dbReference>
<reference evidence="2 3" key="1">
    <citation type="submission" date="2018-12" db="EMBL/GenBank/DDBJ databases">
        <title>Complete genome of Nonlabens sp. MJ115.</title>
        <authorList>
            <person name="Choi H.S."/>
            <person name="Jung J."/>
        </authorList>
    </citation>
    <scope>NUCLEOTIDE SEQUENCE [LARGE SCALE GENOMIC DNA]</scope>
    <source>
        <strain evidence="2 3">MJ115</strain>
    </source>
</reference>
<dbReference type="EMBL" id="CP034549">
    <property type="protein sequence ID" value="AZQ43177.1"/>
    <property type="molecule type" value="Genomic_DNA"/>
</dbReference>
<sequence>MKREFILLCISLMQETSGPPPPMSPAPPVGNQVPLDSGIAILLVAAILLGIGYVWYVQVSSRSQVK</sequence>